<keyword evidence="7 9" id="KW-0139">CF(1)</keyword>
<evidence type="ECO:0000256" key="6">
    <source>
        <dbReference type="ARBA" id="ARBA00023136"/>
    </source>
</evidence>
<reference evidence="13" key="2">
    <citation type="journal article" date="2021" name="PeerJ">
        <title>Extensive microbial diversity within the chicken gut microbiome revealed by metagenomics and culture.</title>
        <authorList>
            <person name="Gilroy R."/>
            <person name="Ravi A."/>
            <person name="Getino M."/>
            <person name="Pursley I."/>
            <person name="Horton D.L."/>
            <person name="Alikhan N.F."/>
            <person name="Baker D."/>
            <person name="Gharbi K."/>
            <person name="Hall N."/>
            <person name="Watson M."/>
            <person name="Adriaenssens E.M."/>
            <person name="Foster-Nyarko E."/>
            <person name="Jarju S."/>
            <person name="Secka A."/>
            <person name="Antonio M."/>
            <person name="Oren A."/>
            <person name="Chaudhuri R.R."/>
            <person name="La Ragione R."/>
            <person name="Hildebrand F."/>
            <person name="Pallen M.J."/>
        </authorList>
    </citation>
    <scope>NUCLEOTIDE SEQUENCE</scope>
    <source>
        <strain evidence="13">ChiBcec7-5410</strain>
    </source>
</reference>
<dbReference type="GO" id="GO:0005524">
    <property type="term" value="F:ATP binding"/>
    <property type="evidence" value="ECO:0007669"/>
    <property type="project" value="UniProtKB-UniRule"/>
</dbReference>
<dbReference type="HAMAP" id="MF_00530">
    <property type="entry name" value="ATP_synth_epsil_bac"/>
    <property type="match status" value="1"/>
</dbReference>
<reference evidence="13" key="1">
    <citation type="submission" date="2020-10" db="EMBL/GenBank/DDBJ databases">
        <authorList>
            <person name="Gilroy R."/>
        </authorList>
    </citation>
    <scope>NUCLEOTIDE SEQUENCE</scope>
    <source>
        <strain evidence="13">ChiBcec7-5410</strain>
    </source>
</reference>
<dbReference type="AlphaFoldDB" id="A0A9D1KRP0"/>
<evidence type="ECO:0000256" key="9">
    <source>
        <dbReference type="HAMAP-Rule" id="MF_00530"/>
    </source>
</evidence>
<accession>A0A9D1KRP0</accession>
<dbReference type="EMBL" id="DVLW01000123">
    <property type="protein sequence ID" value="HIT94464.1"/>
    <property type="molecule type" value="Genomic_DNA"/>
</dbReference>
<keyword evidence="5 9" id="KW-0406">Ion transport</keyword>
<dbReference type="Gene3D" id="2.60.15.10">
    <property type="entry name" value="F0F1 ATP synthase delta/epsilon subunit, N-terminal"/>
    <property type="match status" value="1"/>
</dbReference>
<dbReference type="InterPro" id="IPR020546">
    <property type="entry name" value="ATP_synth_F1_dsu/esu_N"/>
</dbReference>
<keyword evidence="9" id="KW-0375">Hydrogen ion transport</keyword>
<dbReference type="Pfam" id="PF00401">
    <property type="entry name" value="ATP-synt_DE"/>
    <property type="match status" value="1"/>
</dbReference>
<dbReference type="PANTHER" id="PTHR13822">
    <property type="entry name" value="ATP SYNTHASE DELTA/EPSILON CHAIN"/>
    <property type="match status" value="1"/>
</dbReference>
<dbReference type="GO" id="GO:0046933">
    <property type="term" value="F:proton-transporting ATP synthase activity, rotational mechanism"/>
    <property type="evidence" value="ECO:0007669"/>
    <property type="project" value="UniProtKB-UniRule"/>
</dbReference>
<evidence type="ECO:0000256" key="3">
    <source>
        <dbReference type="ARBA" id="ARBA00022448"/>
    </source>
</evidence>
<evidence type="ECO:0000313" key="14">
    <source>
        <dbReference type="Proteomes" id="UP000824160"/>
    </source>
</evidence>
<dbReference type="Pfam" id="PF02823">
    <property type="entry name" value="ATP-synt_DE_N"/>
    <property type="match status" value="1"/>
</dbReference>
<comment type="caution">
    <text evidence="13">The sequence shown here is derived from an EMBL/GenBank/DDBJ whole genome shotgun (WGS) entry which is preliminary data.</text>
</comment>
<evidence type="ECO:0000256" key="8">
    <source>
        <dbReference type="ARBA" id="ARBA00023310"/>
    </source>
</evidence>
<proteinExistence type="inferred from homology"/>
<keyword evidence="4 9" id="KW-1003">Cell membrane</keyword>
<feature type="domain" description="ATP synthase epsilon subunit C-terminal" evidence="11">
    <location>
        <begin position="87"/>
        <end position="132"/>
    </location>
</feature>
<name>A0A9D1KRP0_9FIRM</name>
<dbReference type="GO" id="GO:0005886">
    <property type="term" value="C:plasma membrane"/>
    <property type="evidence" value="ECO:0007669"/>
    <property type="project" value="UniProtKB-SubCell"/>
</dbReference>
<evidence type="ECO:0000313" key="13">
    <source>
        <dbReference type="EMBL" id="HIT94464.1"/>
    </source>
</evidence>
<dbReference type="Proteomes" id="UP000824160">
    <property type="component" value="Unassembled WGS sequence"/>
</dbReference>
<evidence type="ECO:0000259" key="11">
    <source>
        <dbReference type="Pfam" id="PF00401"/>
    </source>
</evidence>
<evidence type="ECO:0000259" key="12">
    <source>
        <dbReference type="Pfam" id="PF02823"/>
    </source>
</evidence>
<dbReference type="InterPro" id="IPR020547">
    <property type="entry name" value="ATP_synth_F1_esu_C"/>
</dbReference>
<dbReference type="GO" id="GO:0045259">
    <property type="term" value="C:proton-transporting ATP synthase complex"/>
    <property type="evidence" value="ECO:0007669"/>
    <property type="project" value="UniProtKB-KW"/>
</dbReference>
<evidence type="ECO:0000256" key="7">
    <source>
        <dbReference type="ARBA" id="ARBA00023196"/>
    </source>
</evidence>
<comment type="subcellular location">
    <subcellularLocation>
        <location evidence="1 9">Cell membrane</location>
        <topology evidence="1 9">Peripheral membrane protein</topology>
    </subcellularLocation>
</comment>
<sequence length="141" mass="15659">MTPFKVQILSADHPFFRGECESLTVPTFDGQFGILAGHSNMIAAVVPGMLHLHEPGKPEQIAAVSHGLVKIENGEVLILIDSAERPEEIDANRARCEADAAKEAIQQKRSIQEYRSAQAMLARAVNRLQVKQHYQSTWNNK</sequence>
<keyword evidence="6 9" id="KW-0472">Membrane</keyword>
<keyword evidence="8 9" id="KW-0066">ATP synthesis</keyword>
<dbReference type="InterPro" id="IPR001469">
    <property type="entry name" value="ATP_synth_F1_dsu/esu"/>
</dbReference>
<dbReference type="NCBIfam" id="TIGR01216">
    <property type="entry name" value="ATP_synt_epsi"/>
    <property type="match status" value="1"/>
</dbReference>
<evidence type="ECO:0000256" key="10">
    <source>
        <dbReference type="RuleBase" id="RU003656"/>
    </source>
</evidence>
<evidence type="ECO:0000256" key="5">
    <source>
        <dbReference type="ARBA" id="ARBA00023065"/>
    </source>
</evidence>
<dbReference type="SUPFAM" id="SSF51344">
    <property type="entry name" value="Epsilon subunit of F1F0-ATP synthase N-terminal domain"/>
    <property type="match status" value="1"/>
</dbReference>
<dbReference type="PANTHER" id="PTHR13822:SF10">
    <property type="entry name" value="ATP SYNTHASE EPSILON CHAIN, CHLOROPLASTIC"/>
    <property type="match status" value="1"/>
</dbReference>
<feature type="domain" description="ATP synthase F1 complex delta/epsilon subunit N-terminal" evidence="12">
    <location>
        <begin position="4"/>
        <end position="83"/>
    </location>
</feature>
<dbReference type="CDD" id="cd12152">
    <property type="entry name" value="F1-ATPase_delta"/>
    <property type="match status" value="1"/>
</dbReference>
<gene>
    <name evidence="9 13" type="primary">atpC</name>
    <name evidence="13" type="ORF">IAC43_04715</name>
</gene>
<comment type="function">
    <text evidence="9">Produces ATP from ADP in the presence of a proton gradient across the membrane.</text>
</comment>
<evidence type="ECO:0000256" key="4">
    <source>
        <dbReference type="ARBA" id="ARBA00022475"/>
    </source>
</evidence>
<comment type="similarity">
    <text evidence="2 9 10">Belongs to the ATPase epsilon chain family.</text>
</comment>
<evidence type="ECO:0000256" key="1">
    <source>
        <dbReference type="ARBA" id="ARBA00004202"/>
    </source>
</evidence>
<dbReference type="SUPFAM" id="SSF46604">
    <property type="entry name" value="Epsilon subunit of F1F0-ATP synthase C-terminal domain"/>
    <property type="match status" value="1"/>
</dbReference>
<protein>
    <recommendedName>
        <fullName evidence="9">ATP synthase epsilon chain</fullName>
    </recommendedName>
    <alternativeName>
        <fullName evidence="9">ATP synthase F1 sector epsilon subunit</fullName>
    </alternativeName>
    <alternativeName>
        <fullName evidence="9">F-ATPase epsilon subunit</fullName>
    </alternativeName>
</protein>
<evidence type="ECO:0000256" key="2">
    <source>
        <dbReference type="ARBA" id="ARBA00005712"/>
    </source>
</evidence>
<organism evidence="13 14">
    <name type="scientific">Candidatus Faecivivens stercoripullorum</name>
    <dbReference type="NCBI Taxonomy" id="2840805"/>
    <lineage>
        <taxon>Bacteria</taxon>
        <taxon>Bacillati</taxon>
        <taxon>Bacillota</taxon>
        <taxon>Clostridia</taxon>
        <taxon>Eubacteriales</taxon>
        <taxon>Oscillospiraceae</taxon>
        <taxon>Oscillospiraceae incertae sedis</taxon>
        <taxon>Candidatus Faecivivens</taxon>
    </lineage>
</organism>
<dbReference type="InterPro" id="IPR036771">
    <property type="entry name" value="ATPsynth_dsu/esu_N"/>
</dbReference>
<keyword evidence="3 9" id="KW-0813">Transport</keyword>
<dbReference type="InterPro" id="IPR036794">
    <property type="entry name" value="ATP_F1_dsu/esu_C_sf"/>
</dbReference>
<comment type="subunit">
    <text evidence="9 10">F-type ATPases have 2 components, CF(1) - the catalytic core - and CF(0) - the membrane proton channel. CF(1) has five subunits: alpha(3), beta(3), gamma(1), delta(1), epsilon(1). CF(0) has three main subunits: a, b and c.</text>
</comment>